<feature type="domain" description="Fibronectin type-III" evidence="2">
    <location>
        <begin position="248"/>
        <end position="335"/>
    </location>
</feature>
<protein>
    <recommendedName>
        <fullName evidence="2">Fibronectin type-III domain-containing protein</fullName>
    </recommendedName>
</protein>
<feature type="signal peptide" evidence="1">
    <location>
        <begin position="1"/>
        <end position="31"/>
    </location>
</feature>
<dbReference type="PROSITE" id="PS50853">
    <property type="entry name" value="FN3"/>
    <property type="match status" value="1"/>
</dbReference>
<dbReference type="RefSeq" id="WP_188892891.1">
    <property type="nucleotide sequence ID" value="NZ_BMHY01000021.1"/>
</dbReference>
<name>A0A917HU61_9BACL</name>
<comment type="caution">
    <text evidence="3">The sequence shown here is derived from an EMBL/GenBank/DDBJ whole genome shotgun (WGS) entry which is preliminary data.</text>
</comment>
<dbReference type="Gene3D" id="2.60.120.560">
    <property type="entry name" value="Exo-inulinase, domain 1"/>
    <property type="match status" value="1"/>
</dbReference>
<dbReference type="InterPro" id="IPR013783">
    <property type="entry name" value="Ig-like_fold"/>
</dbReference>
<evidence type="ECO:0000256" key="1">
    <source>
        <dbReference type="SAM" id="SignalP"/>
    </source>
</evidence>
<dbReference type="Gene3D" id="2.60.40.10">
    <property type="entry name" value="Immunoglobulins"/>
    <property type="match status" value="1"/>
</dbReference>
<evidence type="ECO:0000313" key="4">
    <source>
        <dbReference type="Proteomes" id="UP000600247"/>
    </source>
</evidence>
<dbReference type="SUPFAM" id="SSF49899">
    <property type="entry name" value="Concanavalin A-like lectins/glucanases"/>
    <property type="match status" value="1"/>
</dbReference>
<dbReference type="EMBL" id="BMHY01000021">
    <property type="protein sequence ID" value="GGG89298.1"/>
    <property type="molecule type" value="Genomic_DNA"/>
</dbReference>
<dbReference type="InterPro" id="IPR003343">
    <property type="entry name" value="Big_2"/>
</dbReference>
<dbReference type="Pfam" id="PF00041">
    <property type="entry name" value="fn3"/>
    <property type="match status" value="1"/>
</dbReference>
<evidence type="ECO:0000259" key="2">
    <source>
        <dbReference type="PROSITE" id="PS50853"/>
    </source>
</evidence>
<evidence type="ECO:0000313" key="3">
    <source>
        <dbReference type="EMBL" id="GGG89298.1"/>
    </source>
</evidence>
<dbReference type="InterPro" id="IPR003961">
    <property type="entry name" value="FN3_dom"/>
</dbReference>
<organism evidence="3 4">
    <name type="scientific">Paenibacillus radicis</name>
    <name type="common">ex Gao et al. 2016</name>
    <dbReference type="NCBI Taxonomy" id="1737354"/>
    <lineage>
        <taxon>Bacteria</taxon>
        <taxon>Bacillati</taxon>
        <taxon>Bacillota</taxon>
        <taxon>Bacilli</taxon>
        <taxon>Bacillales</taxon>
        <taxon>Paenibacillaceae</taxon>
        <taxon>Paenibacillus</taxon>
    </lineage>
</organism>
<dbReference type="Proteomes" id="UP000600247">
    <property type="component" value="Unassembled WGS sequence"/>
</dbReference>
<feature type="chain" id="PRO_5037493994" description="Fibronectin type-III domain-containing protein" evidence="1">
    <location>
        <begin position="32"/>
        <end position="1393"/>
    </location>
</feature>
<dbReference type="SUPFAM" id="SSF49265">
    <property type="entry name" value="Fibronectin type III"/>
    <property type="match status" value="1"/>
</dbReference>
<keyword evidence="4" id="KW-1185">Reference proteome</keyword>
<keyword evidence="1" id="KW-0732">Signal</keyword>
<dbReference type="SMART" id="SM00635">
    <property type="entry name" value="BID_2"/>
    <property type="match status" value="1"/>
</dbReference>
<dbReference type="Pfam" id="PF02368">
    <property type="entry name" value="Big_2"/>
    <property type="match status" value="1"/>
</dbReference>
<reference evidence="3 4" key="1">
    <citation type="journal article" date="2014" name="Int. J. Syst. Evol. Microbiol.">
        <title>Complete genome sequence of Corynebacterium casei LMG S-19264T (=DSM 44701T), isolated from a smear-ripened cheese.</title>
        <authorList>
            <consortium name="US DOE Joint Genome Institute (JGI-PGF)"/>
            <person name="Walter F."/>
            <person name="Albersmeier A."/>
            <person name="Kalinowski J."/>
            <person name="Ruckert C."/>
        </authorList>
    </citation>
    <scope>NUCLEOTIDE SEQUENCE [LARGE SCALE GENOMIC DNA]</scope>
    <source>
        <strain evidence="3 4">CGMCC 1.15286</strain>
    </source>
</reference>
<dbReference type="Gene3D" id="2.60.40.1080">
    <property type="match status" value="1"/>
</dbReference>
<dbReference type="InterPro" id="IPR008964">
    <property type="entry name" value="Invasin/intimin_cell_adhesion"/>
</dbReference>
<accession>A0A917HU61</accession>
<proteinExistence type="predicted"/>
<dbReference type="InterPro" id="IPR036116">
    <property type="entry name" value="FN3_sf"/>
</dbReference>
<dbReference type="CDD" id="cd00063">
    <property type="entry name" value="FN3"/>
    <property type="match status" value="1"/>
</dbReference>
<gene>
    <name evidence="3" type="ORF">GCM10010918_55050</name>
</gene>
<dbReference type="InterPro" id="IPR013320">
    <property type="entry name" value="ConA-like_dom_sf"/>
</dbReference>
<dbReference type="Gene3D" id="2.60.120.200">
    <property type="match status" value="1"/>
</dbReference>
<dbReference type="SUPFAM" id="SSF49373">
    <property type="entry name" value="Invasin/intimin cell-adhesion fragments"/>
    <property type="match status" value="1"/>
</dbReference>
<sequence>MLKKKARKIKGGLAVLMAFVLALSGVPVTHADPVNQTARINLLAADMDTGFDSGVSPFVNDQPGNGGTQQIVQINGNNALELRDASLGSNASSSYYYQLTSGTLLSRMNEIYSLPAGSPAVDFVLSYKLMRSAASNKPVNKDIYAQIQLAPYDNVLIPRFPAEMPSITGTAAYLNSTPNTLTIIDDNDLASYRFEVVPNGGQKKITSFKLAFSVRVDTGGTDEAYVIDDLAVFEEVPDAVEDNEAPTAPTNLTAASTTDTRVNLSWTASTDNIGVTRYDVYQNGALAAIVPGSATTYSVIGLTPNTAYQYTVSARDGAGNQSALSNVLSVTTNLSPGGLPQPFGNQDIGNVGIAGGSAYDANTNTFTLQGSGADIWGTADAFQYAYRPWTGDGQIVARVTGVANGVAWTKLGVMIRESISDQSRHVMMAYTPNNGAVYMNRPQTGNATVLTTATNTAATPFWVKLQRKGNAISAYYSNDGTNWTLVKREAVSLPQTVYFGLALTSHANNKLTTATFDNVSIGEIPPEESTDAPFPGTIETRKQWLWDKAKSMSEINGQLNIVQIVAQIIDNQNVTANMQKLDTMFQTYDWEQYKTVSKMYAYLLLGDRFDSTMVSHVKDYFASYAYAKLPQTENLRMSNYTAGYLVGQYFPDLEDLNGASGAALKSANRANIEEMIEAAVHKGWAEYESPEYTYMTYLCLNALYQYSDEPDFKQKIKMAMDVMWFEWANDWIDGTFISSTSRAKGDSVSASDPSWRGTDHTALAWMYFGAHKAQEAIGESDAMIPSAYRPYLEYLGLMLAPGMGYTPPDMAVRIGQTLNKDYSSRKANLQNSSGRNLKTYRQAYVDKTWGLASEVTYNRVDNWIENIQLALRWQSDAPNPLFRVNADQGDSPIGNYEQPENHRVMQDGKTAVGVYKSLGSPGASDSYLNAMFPDTGSILTRSEQAGWVFSETEQMYFAFKMIKPYSWYYQTPFDPANKVKTTTQVHPTKQLSYSYNILRSKADKNGWVLETADASQYADFNSFKNAILTQTTLDSSHIDDSSPRLIFTNLAGDNLDITFDLASGSYGGTHKVNGVPIDYSSFKLFDTPWLQQEQNADLFVATQGGEQLTYNFSNWTITESDPNAQVDVTGVTLNQAALSLGKGKTAALSATVQPVNASNKSVVWGSSAPSVATVNSNGLVTAVAAGTAIITATTVDGAFTATSTITVINEPLFQDNFSGGLSQWDFFGSTAWQLQGSGATAAMKGSTTLGSPQRAIVKASALPYSSQNYSVAFSGQAADRFRIMFRYASGTSYYFLELKNTKEIELWKYANSSTPVQVGSMIDISSSLANYDLTGNYAYRLDVAGSQYKLYINDTLVASFTDSDLTAGGVGFSVKSVGPAASLTVDDFIVNPI</sequence>
<dbReference type="SMART" id="SM00060">
    <property type="entry name" value="FN3"/>
    <property type="match status" value="1"/>
</dbReference>